<accession>A0A9P9FJF0</accession>
<comment type="caution">
    <text evidence="2">The sequence shown here is derived from an EMBL/GenBank/DDBJ whole genome shotgun (WGS) entry which is preliminary data.</text>
</comment>
<feature type="compositionally biased region" description="Polar residues" evidence="1">
    <location>
        <begin position="150"/>
        <end position="161"/>
    </location>
</feature>
<dbReference type="Proteomes" id="UP000717696">
    <property type="component" value="Unassembled WGS sequence"/>
</dbReference>
<name>A0A9P9FJF0_9HYPO</name>
<keyword evidence="3" id="KW-1185">Reference proteome</keyword>
<reference evidence="2" key="1">
    <citation type="journal article" date="2021" name="Nat. Commun.">
        <title>Genetic determinants of endophytism in the Arabidopsis root mycobiome.</title>
        <authorList>
            <person name="Mesny F."/>
            <person name="Miyauchi S."/>
            <person name="Thiergart T."/>
            <person name="Pickel B."/>
            <person name="Atanasova L."/>
            <person name="Karlsson M."/>
            <person name="Huettel B."/>
            <person name="Barry K.W."/>
            <person name="Haridas S."/>
            <person name="Chen C."/>
            <person name="Bauer D."/>
            <person name="Andreopoulos W."/>
            <person name="Pangilinan J."/>
            <person name="LaButti K."/>
            <person name="Riley R."/>
            <person name="Lipzen A."/>
            <person name="Clum A."/>
            <person name="Drula E."/>
            <person name="Henrissat B."/>
            <person name="Kohler A."/>
            <person name="Grigoriev I.V."/>
            <person name="Martin F.M."/>
            <person name="Hacquard S."/>
        </authorList>
    </citation>
    <scope>NUCLEOTIDE SEQUENCE</scope>
    <source>
        <strain evidence="2">MPI-CAGE-AT-0021</strain>
    </source>
</reference>
<proteinExistence type="predicted"/>
<dbReference type="AlphaFoldDB" id="A0A9P9FJF0"/>
<sequence length="161" mass="18020">MFSSTLPLPFLTHSLPSLVVSALRSRLDHMIILYFESNQTRVSRLFLVIPEGPSELNPSPVRIVFIRNSIPSSSSPSDPNPQQPLSRRCLFSEAVVGQLRKLVQPYLEEGRAKVLNCIPFFFLPHVHNSDILLRPGSGPSRATRRDPSHNYITSQKTPCCG</sequence>
<gene>
    <name evidence="2" type="ORF">B0J13DRAFT_14543</name>
</gene>
<protein>
    <submittedName>
        <fullName evidence="2">Uncharacterized protein</fullName>
    </submittedName>
</protein>
<evidence type="ECO:0000313" key="2">
    <source>
        <dbReference type="EMBL" id="KAH7162598.1"/>
    </source>
</evidence>
<evidence type="ECO:0000256" key="1">
    <source>
        <dbReference type="SAM" id="MobiDB-lite"/>
    </source>
</evidence>
<dbReference type="EMBL" id="JAGMUU010000001">
    <property type="protein sequence ID" value="KAH7162598.1"/>
    <property type="molecule type" value="Genomic_DNA"/>
</dbReference>
<feature type="region of interest" description="Disordered" evidence="1">
    <location>
        <begin position="137"/>
        <end position="161"/>
    </location>
</feature>
<evidence type="ECO:0000313" key="3">
    <source>
        <dbReference type="Proteomes" id="UP000717696"/>
    </source>
</evidence>
<organism evidence="2 3">
    <name type="scientific">Dactylonectria estremocensis</name>
    <dbReference type="NCBI Taxonomy" id="1079267"/>
    <lineage>
        <taxon>Eukaryota</taxon>
        <taxon>Fungi</taxon>
        <taxon>Dikarya</taxon>
        <taxon>Ascomycota</taxon>
        <taxon>Pezizomycotina</taxon>
        <taxon>Sordariomycetes</taxon>
        <taxon>Hypocreomycetidae</taxon>
        <taxon>Hypocreales</taxon>
        <taxon>Nectriaceae</taxon>
        <taxon>Dactylonectria</taxon>
    </lineage>
</organism>